<feature type="domain" description="Enoyl reductase (ER)" evidence="1">
    <location>
        <begin position="5"/>
        <end position="350"/>
    </location>
</feature>
<dbReference type="OrthoDB" id="10257049at2759"/>
<dbReference type="Gene3D" id="3.40.50.720">
    <property type="entry name" value="NAD(P)-binding Rossmann-like Domain"/>
    <property type="match status" value="1"/>
</dbReference>
<dbReference type="SMART" id="SM00829">
    <property type="entry name" value="PKS_ER"/>
    <property type="match status" value="1"/>
</dbReference>
<name>A0A5C3F203_9BASI</name>
<dbReference type="Pfam" id="PF08240">
    <property type="entry name" value="ADH_N"/>
    <property type="match status" value="1"/>
</dbReference>
<dbReference type="Pfam" id="PF00107">
    <property type="entry name" value="ADH_zinc_N"/>
    <property type="match status" value="1"/>
</dbReference>
<dbReference type="EMBL" id="OOIP01000007">
    <property type="protein sequence ID" value="SPO37519.1"/>
    <property type="molecule type" value="Genomic_DNA"/>
</dbReference>
<dbReference type="Proteomes" id="UP000323386">
    <property type="component" value="Unassembled WGS sequence"/>
</dbReference>
<accession>A0A5C3F203</accession>
<organism evidence="2 3">
    <name type="scientific">Pseudozyma flocculosa</name>
    <dbReference type="NCBI Taxonomy" id="84751"/>
    <lineage>
        <taxon>Eukaryota</taxon>
        <taxon>Fungi</taxon>
        <taxon>Dikarya</taxon>
        <taxon>Basidiomycota</taxon>
        <taxon>Ustilaginomycotina</taxon>
        <taxon>Ustilaginomycetes</taxon>
        <taxon>Ustilaginales</taxon>
        <taxon>Ustilaginaceae</taxon>
        <taxon>Pseudozyma</taxon>
    </lineage>
</organism>
<keyword evidence="3" id="KW-1185">Reference proteome</keyword>
<dbReference type="GO" id="GO:0016651">
    <property type="term" value="F:oxidoreductase activity, acting on NAD(P)H"/>
    <property type="evidence" value="ECO:0007669"/>
    <property type="project" value="InterPro"/>
</dbReference>
<protein>
    <submittedName>
        <fullName evidence="2">Related to toxD protein</fullName>
    </submittedName>
</protein>
<gene>
    <name evidence="2" type="ORF">PSFLO_02994</name>
</gene>
<evidence type="ECO:0000313" key="3">
    <source>
        <dbReference type="Proteomes" id="UP000323386"/>
    </source>
</evidence>
<evidence type="ECO:0000313" key="2">
    <source>
        <dbReference type="EMBL" id="SPO37519.1"/>
    </source>
</evidence>
<dbReference type="CDD" id="cd08249">
    <property type="entry name" value="enoyl_reductase_like"/>
    <property type="match status" value="1"/>
</dbReference>
<dbReference type="InterPro" id="IPR013154">
    <property type="entry name" value="ADH-like_N"/>
</dbReference>
<dbReference type="AlphaFoldDB" id="A0A5C3F203"/>
<reference evidence="2 3" key="1">
    <citation type="submission" date="2018-03" db="EMBL/GenBank/DDBJ databases">
        <authorList>
            <person name="Guldener U."/>
        </authorList>
    </citation>
    <scope>NUCLEOTIDE SEQUENCE [LARGE SCALE GENOMIC DNA]</scope>
    <source>
        <strain evidence="2 3">DAOM196992</strain>
    </source>
</reference>
<dbReference type="PANTHER" id="PTHR45348:SF2">
    <property type="entry name" value="ZINC-TYPE ALCOHOL DEHYDROGENASE-LIKE PROTEIN C2E1P3.01"/>
    <property type="match status" value="1"/>
</dbReference>
<dbReference type="PANTHER" id="PTHR45348">
    <property type="entry name" value="HYPOTHETICAL OXIDOREDUCTASE (EUROFUNG)"/>
    <property type="match status" value="1"/>
</dbReference>
<dbReference type="InterPro" id="IPR036291">
    <property type="entry name" value="NAD(P)-bd_dom_sf"/>
</dbReference>
<proteinExistence type="predicted"/>
<dbReference type="InterPro" id="IPR047122">
    <property type="entry name" value="Trans-enoyl_RdTase-like"/>
</dbReference>
<dbReference type="InterPro" id="IPR011032">
    <property type="entry name" value="GroES-like_sf"/>
</dbReference>
<dbReference type="SUPFAM" id="SSF50129">
    <property type="entry name" value="GroES-like"/>
    <property type="match status" value="1"/>
</dbReference>
<dbReference type="InterPro" id="IPR020843">
    <property type="entry name" value="ER"/>
</dbReference>
<sequence>MSPPAQIEALVTADAHRAEVKLVPLPKLESNEVLVKVLNVTLNPTDWKHIALLSPPGNIAGCDFCGVVEDVAPDAKGNVKVGDKVAGFVHGGKYSDRGSFAQYLNTSSELVMKVPEGLDNDVASSVAVAGETAALALFGRLGLPNPDPAKELPEITRDSPALLVWAGSTAVGQYAVQLGRAAGYRVITTASPKNHELLKSMGAYETHDYRDESTPEKIAKAHPDLSKALDCISENGTQSLCVRSLGEQGGEVVVLLKPESDAIKLRDSVKITHILAYTCLGRPFTYGKAEFGQDIVDKDSAFIKQWLNGDQGLFHHLFKNKRITGNKIKHMEGGLHAVTEGLKYLQEGKVSAEKLAYTIDVV</sequence>
<dbReference type="Gene3D" id="3.90.180.10">
    <property type="entry name" value="Medium-chain alcohol dehydrogenases, catalytic domain"/>
    <property type="match status" value="1"/>
</dbReference>
<dbReference type="SUPFAM" id="SSF51735">
    <property type="entry name" value="NAD(P)-binding Rossmann-fold domains"/>
    <property type="match status" value="1"/>
</dbReference>
<evidence type="ECO:0000259" key="1">
    <source>
        <dbReference type="SMART" id="SM00829"/>
    </source>
</evidence>
<dbReference type="InterPro" id="IPR013149">
    <property type="entry name" value="ADH-like_C"/>
</dbReference>